<evidence type="ECO:0000313" key="2">
    <source>
        <dbReference type="EMBL" id="QUH29086.1"/>
    </source>
</evidence>
<dbReference type="Proteomes" id="UP000677305">
    <property type="component" value="Chromosome"/>
</dbReference>
<gene>
    <name evidence="2" type="ORF">HYG85_09190</name>
</gene>
<dbReference type="RefSeq" id="WP_212693223.1">
    <property type="nucleotide sequence ID" value="NZ_CP058561.1"/>
</dbReference>
<name>A0A8J8M9X5_9FIRM</name>
<dbReference type="Gene3D" id="3.20.20.210">
    <property type="match status" value="1"/>
</dbReference>
<dbReference type="EMBL" id="CP058561">
    <property type="protein sequence ID" value="QUH29086.1"/>
    <property type="molecule type" value="Genomic_DNA"/>
</dbReference>
<protein>
    <recommendedName>
        <fullName evidence="1">Uroporphyrinogen decarboxylase (URO-D) domain-containing protein</fullName>
    </recommendedName>
</protein>
<dbReference type="KEGG" id="vgu:HYG85_09190"/>
<organism evidence="2 3">
    <name type="scientific">Vallitalea guaymasensis</name>
    <dbReference type="NCBI Taxonomy" id="1185412"/>
    <lineage>
        <taxon>Bacteria</taxon>
        <taxon>Bacillati</taxon>
        <taxon>Bacillota</taxon>
        <taxon>Clostridia</taxon>
        <taxon>Lachnospirales</taxon>
        <taxon>Vallitaleaceae</taxon>
        <taxon>Vallitalea</taxon>
    </lineage>
</organism>
<dbReference type="Pfam" id="PF01208">
    <property type="entry name" value="URO-D"/>
    <property type="match status" value="1"/>
</dbReference>
<dbReference type="InterPro" id="IPR038071">
    <property type="entry name" value="UROD/MetE-like_sf"/>
</dbReference>
<evidence type="ECO:0000259" key="1">
    <source>
        <dbReference type="Pfam" id="PF01208"/>
    </source>
</evidence>
<dbReference type="GO" id="GO:0006779">
    <property type="term" value="P:porphyrin-containing compound biosynthetic process"/>
    <property type="evidence" value="ECO:0007669"/>
    <property type="project" value="InterPro"/>
</dbReference>
<keyword evidence="3" id="KW-1185">Reference proteome</keyword>
<dbReference type="GO" id="GO:0004853">
    <property type="term" value="F:uroporphyrinogen decarboxylase activity"/>
    <property type="evidence" value="ECO:0007669"/>
    <property type="project" value="InterPro"/>
</dbReference>
<reference evidence="2 3" key="1">
    <citation type="submission" date="2020-07" db="EMBL/GenBank/DDBJ databases">
        <title>Vallitalea guaymasensis genome.</title>
        <authorList>
            <person name="Postec A."/>
        </authorList>
    </citation>
    <scope>NUCLEOTIDE SEQUENCE [LARGE SCALE GENOMIC DNA]</scope>
    <source>
        <strain evidence="2 3">Ra1766G1</strain>
    </source>
</reference>
<dbReference type="PANTHER" id="PTHR47099:SF1">
    <property type="entry name" value="METHYLCOBAMIDE:COM METHYLTRANSFERASE MTBA"/>
    <property type="match status" value="1"/>
</dbReference>
<dbReference type="AlphaFoldDB" id="A0A8J8M9X5"/>
<dbReference type="PANTHER" id="PTHR47099">
    <property type="entry name" value="METHYLCOBAMIDE:COM METHYLTRANSFERASE MTBA"/>
    <property type="match status" value="1"/>
</dbReference>
<dbReference type="InterPro" id="IPR052024">
    <property type="entry name" value="Methanogen_methyltrans"/>
</dbReference>
<dbReference type="InterPro" id="IPR000257">
    <property type="entry name" value="Uroporphyrinogen_deCOase"/>
</dbReference>
<proteinExistence type="predicted"/>
<sequence length="370" mass="42531">MLPVDLEMFWKDDESAHKDNCFNADSPQVALGIRMSDECVFAELGEEGNPWGYTPREFRIELNKRYNDKAEKIVGKRLLKEEFPTKDETFPKIKQIGEVFGGRYEDNNNSIWLHGSCTTPQELEKVLDKVDKMDIREFMLPPDWESEKKRIFETYGKKPKLLRHVRGPVTLAMSIYGDINLIYLIYDIPDLAKKFSETISDVIIKMGKVMDEEAGYGPGEAPHGFSFADDNCSLLTPEMYELFGYPVLKRVFNYWSPNEKDKRFQHSDSEMAHLLPILSKLNLTGCNFGPTVLVDEIRKYMPRTRINGCLAPFTFMSNDENKIIEEVKRDCIMAKECKGLNLLTAGSINNGSLLTSMRAVMYAIQNYGRY</sequence>
<feature type="domain" description="Uroporphyrinogen decarboxylase (URO-D)" evidence="1">
    <location>
        <begin position="158"/>
        <end position="329"/>
    </location>
</feature>
<accession>A0A8J8M9X5</accession>
<evidence type="ECO:0000313" key="3">
    <source>
        <dbReference type="Proteomes" id="UP000677305"/>
    </source>
</evidence>
<dbReference type="SUPFAM" id="SSF51726">
    <property type="entry name" value="UROD/MetE-like"/>
    <property type="match status" value="1"/>
</dbReference>